<reference evidence="9 10" key="1">
    <citation type="submission" date="2024-11" db="EMBL/GenBank/DDBJ databases">
        <title>Chromosome-level genome assembly of Eucalyptus globulus Labill. provides insights into its genome evolution.</title>
        <authorList>
            <person name="Li X."/>
        </authorList>
    </citation>
    <scope>NUCLEOTIDE SEQUENCE [LARGE SCALE GENOMIC DNA]</scope>
    <source>
        <strain evidence="9">CL2024</strain>
        <tissue evidence="9">Fresh tender leaves</tissue>
    </source>
</reference>
<evidence type="ECO:0000256" key="4">
    <source>
        <dbReference type="ARBA" id="ARBA00022989"/>
    </source>
</evidence>
<dbReference type="PANTHER" id="PTHR24186:SF50">
    <property type="entry name" value="ANKYRIN REPEAT-CONTAINING PROTEIN ITN1-LIKE ISOFORM X1"/>
    <property type="match status" value="1"/>
</dbReference>
<keyword evidence="6" id="KW-0472">Membrane</keyword>
<dbReference type="Pfam" id="PF00023">
    <property type="entry name" value="Ank"/>
    <property type="match status" value="1"/>
</dbReference>
<dbReference type="InterPro" id="IPR002110">
    <property type="entry name" value="Ankyrin_rpt"/>
</dbReference>
<evidence type="ECO:0000256" key="5">
    <source>
        <dbReference type="ARBA" id="ARBA00023043"/>
    </source>
</evidence>
<evidence type="ECO:0000313" key="10">
    <source>
        <dbReference type="Proteomes" id="UP001634007"/>
    </source>
</evidence>
<dbReference type="Proteomes" id="UP001634007">
    <property type="component" value="Unassembled WGS sequence"/>
</dbReference>
<keyword evidence="4" id="KW-1133">Transmembrane helix</keyword>
<dbReference type="EMBL" id="JBJKBG010000004">
    <property type="protein sequence ID" value="KAL3742755.1"/>
    <property type="molecule type" value="Genomic_DNA"/>
</dbReference>
<comment type="caution">
    <text evidence="9">The sequence shown here is derived from an EMBL/GenBank/DDBJ whole genome shotgun (WGS) entry which is preliminary data.</text>
</comment>
<feature type="repeat" description="ANK" evidence="7">
    <location>
        <begin position="254"/>
        <end position="276"/>
    </location>
</feature>
<accession>A0ABD3L3M7</accession>
<dbReference type="Pfam" id="PF12796">
    <property type="entry name" value="Ank_2"/>
    <property type="match status" value="3"/>
</dbReference>
<dbReference type="AlphaFoldDB" id="A0ABD3L3M7"/>
<evidence type="ECO:0000256" key="2">
    <source>
        <dbReference type="ARBA" id="ARBA00022692"/>
    </source>
</evidence>
<proteinExistence type="predicted"/>
<evidence type="ECO:0000256" key="1">
    <source>
        <dbReference type="ARBA" id="ARBA00004141"/>
    </source>
</evidence>
<evidence type="ECO:0000256" key="3">
    <source>
        <dbReference type="ARBA" id="ARBA00022737"/>
    </source>
</evidence>
<dbReference type="PROSITE" id="PS50297">
    <property type="entry name" value="ANK_REP_REGION"/>
    <property type="match status" value="2"/>
</dbReference>
<name>A0ABD3L3M7_EUCGL</name>
<feature type="repeat" description="ANK" evidence="7">
    <location>
        <begin position="76"/>
        <end position="108"/>
    </location>
</feature>
<sequence>MERARMHPKMYETAKLGDFLFLTTIILENGEELFHQTTPKGNNILHVAAQYRQINFIRDLLQHPSRLSLLQQGNYKGDTPLHVATKVGSREVVQVFTDQAKALLQPNEYKELIRRPNSYKDTSLHYAVRGGCKGVVELLIEEDPQLCDITNAADESPLYLAAHRKCSDVIEPILCASSSPSSHKGPKGLTALHAAVHFELPGWREILDKRPEMIREQDDIGWTPLHFVACFGKGETIRLLLQYDNSVAYVVDKEGQSALHIAAFRGHVNVIDGLLRSCPDTCDMLNTKWQTVLHAAVIGGRANVVKYILGMPILEDSINEQDIDGNTALHLATLPKQYNIIYLLARDKRVDHLATNKDHLTAIQIFQGHKEIGYKAAKVEHVLQQSNAISGCQRWVIEHVQKRLDHQFVEDLPAMSIPTRSNSTNRENHNSSKERIIDLQVLVAMLIATVTFAATFTMPGGYNNDGPSSGMPTLAGRGSFQSLCYI</sequence>
<dbReference type="InterPro" id="IPR026961">
    <property type="entry name" value="PGG_dom"/>
</dbReference>
<feature type="domain" description="PGG" evidence="8">
    <location>
        <begin position="436"/>
        <end position="481"/>
    </location>
</feature>
<evidence type="ECO:0000256" key="6">
    <source>
        <dbReference type="ARBA" id="ARBA00023136"/>
    </source>
</evidence>
<keyword evidence="3" id="KW-0677">Repeat</keyword>
<dbReference type="PANTHER" id="PTHR24186">
    <property type="entry name" value="PROTEIN PHOSPHATASE 1 REGULATORY SUBUNIT"/>
    <property type="match status" value="1"/>
</dbReference>
<keyword evidence="5 7" id="KW-0040">ANK repeat</keyword>
<gene>
    <name evidence="9" type="ORF">ACJRO7_018123</name>
</gene>
<keyword evidence="10" id="KW-1185">Reference proteome</keyword>
<dbReference type="PROSITE" id="PS50088">
    <property type="entry name" value="ANK_REPEAT"/>
    <property type="match status" value="2"/>
</dbReference>
<dbReference type="Gene3D" id="1.25.40.20">
    <property type="entry name" value="Ankyrin repeat-containing domain"/>
    <property type="match status" value="2"/>
</dbReference>
<dbReference type="InterPro" id="IPR036770">
    <property type="entry name" value="Ankyrin_rpt-contain_sf"/>
</dbReference>
<evidence type="ECO:0000259" key="8">
    <source>
        <dbReference type="Pfam" id="PF13962"/>
    </source>
</evidence>
<keyword evidence="2" id="KW-0812">Transmembrane</keyword>
<evidence type="ECO:0000313" key="9">
    <source>
        <dbReference type="EMBL" id="KAL3742755.1"/>
    </source>
</evidence>
<dbReference type="SMART" id="SM00248">
    <property type="entry name" value="ANK"/>
    <property type="match status" value="8"/>
</dbReference>
<dbReference type="SUPFAM" id="SSF48403">
    <property type="entry name" value="Ankyrin repeat"/>
    <property type="match status" value="1"/>
</dbReference>
<organism evidence="9 10">
    <name type="scientific">Eucalyptus globulus</name>
    <name type="common">Tasmanian blue gum</name>
    <dbReference type="NCBI Taxonomy" id="34317"/>
    <lineage>
        <taxon>Eukaryota</taxon>
        <taxon>Viridiplantae</taxon>
        <taxon>Streptophyta</taxon>
        <taxon>Embryophyta</taxon>
        <taxon>Tracheophyta</taxon>
        <taxon>Spermatophyta</taxon>
        <taxon>Magnoliopsida</taxon>
        <taxon>eudicotyledons</taxon>
        <taxon>Gunneridae</taxon>
        <taxon>Pentapetalae</taxon>
        <taxon>rosids</taxon>
        <taxon>malvids</taxon>
        <taxon>Myrtales</taxon>
        <taxon>Myrtaceae</taxon>
        <taxon>Myrtoideae</taxon>
        <taxon>Eucalypteae</taxon>
        <taxon>Eucalyptus</taxon>
    </lineage>
</organism>
<evidence type="ECO:0000256" key="7">
    <source>
        <dbReference type="PROSITE-ProRule" id="PRU00023"/>
    </source>
</evidence>
<protein>
    <recommendedName>
        <fullName evidence="8">PGG domain-containing protein</fullName>
    </recommendedName>
</protein>
<dbReference type="Pfam" id="PF13962">
    <property type="entry name" value="PGG"/>
    <property type="match status" value="1"/>
</dbReference>
<dbReference type="GO" id="GO:0016020">
    <property type="term" value="C:membrane"/>
    <property type="evidence" value="ECO:0007669"/>
    <property type="project" value="UniProtKB-SubCell"/>
</dbReference>
<comment type="subcellular location">
    <subcellularLocation>
        <location evidence="1">Membrane</location>
        <topology evidence="1">Multi-pass membrane protein</topology>
    </subcellularLocation>
</comment>